<accession>A0A5S3PTG0</accession>
<name>A0A5S3PTG0_9FLAO</name>
<dbReference type="RefSeq" id="WP_138656176.1">
    <property type="nucleotide sequence ID" value="NZ_VATY01000001.1"/>
</dbReference>
<dbReference type="Gene3D" id="3.30.1660.10">
    <property type="entry name" value="Flavin-binding protein dodecin"/>
    <property type="match status" value="1"/>
</dbReference>
<dbReference type="OrthoDB" id="1525133at2"/>
<dbReference type="Pfam" id="PF07311">
    <property type="entry name" value="Dodecin"/>
    <property type="match status" value="1"/>
</dbReference>
<comment type="caution">
    <text evidence="1">The sequence shown here is derived from an EMBL/GenBank/DDBJ whole genome shotgun (WGS) entry which is preliminary data.</text>
</comment>
<protein>
    <submittedName>
        <fullName evidence="1">Dodecin domain-containing protein</fullName>
    </submittedName>
</protein>
<sequence length="66" mass="7314">MAILKVIEVLANSDKSWEDATKKAVAQASKSVKNIRSVYVQDQSASVKDGEISDFRVNVKITFEVK</sequence>
<reference evidence="1 2" key="1">
    <citation type="submission" date="2019-05" db="EMBL/GenBank/DDBJ databases">
        <authorList>
            <person name="Zhang J.-Y."/>
            <person name="Feg X."/>
            <person name="Du Z.-J."/>
        </authorList>
    </citation>
    <scope>NUCLEOTIDE SEQUENCE [LARGE SCALE GENOMIC DNA]</scope>
    <source>
        <strain evidence="1 2">RZ26</strain>
    </source>
</reference>
<gene>
    <name evidence="1" type="ORF">FEE95_02105</name>
</gene>
<keyword evidence="2" id="KW-1185">Reference proteome</keyword>
<organism evidence="1 2">
    <name type="scientific">Maribacter algarum</name>
    <name type="common">ex Zhang et al. 2020</name>
    <dbReference type="NCBI Taxonomy" id="2578118"/>
    <lineage>
        <taxon>Bacteria</taxon>
        <taxon>Pseudomonadati</taxon>
        <taxon>Bacteroidota</taxon>
        <taxon>Flavobacteriia</taxon>
        <taxon>Flavobacteriales</taxon>
        <taxon>Flavobacteriaceae</taxon>
        <taxon>Maribacter</taxon>
    </lineage>
</organism>
<dbReference type="Proteomes" id="UP000310314">
    <property type="component" value="Unassembled WGS sequence"/>
</dbReference>
<dbReference type="EMBL" id="VATY01000001">
    <property type="protein sequence ID" value="TMM58243.1"/>
    <property type="molecule type" value="Genomic_DNA"/>
</dbReference>
<dbReference type="PANTHER" id="PTHR39324">
    <property type="entry name" value="CALCIUM DODECIN"/>
    <property type="match status" value="1"/>
</dbReference>
<evidence type="ECO:0000313" key="2">
    <source>
        <dbReference type="Proteomes" id="UP000310314"/>
    </source>
</evidence>
<evidence type="ECO:0000313" key="1">
    <source>
        <dbReference type="EMBL" id="TMM58243.1"/>
    </source>
</evidence>
<dbReference type="InterPro" id="IPR036694">
    <property type="entry name" value="Dodecin-like_sf"/>
</dbReference>
<dbReference type="InterPro" id="IPR025543">
    <property type="entry name" value="Dodecin-like"/>
</dbReference>
<dbReference type="AlphaFoldDB" id="A0A5S3PTG0"/>
<dbReference type="SUPFAM" id="SSF89807">
    <property type="entry name" value="Dodecin-like"/>
    <property type="match status" value="1"/>
</dbReference>
<proteinExistence type="predicted"/>
<dbReference type="InterPro" id="IPR009923">
    <property type="entry name" value="Dodecin"/>
</dbReference>
<dbReference type="PANTHER" id="PTHR39324:SF1">
    <property type="entry name" value="CALCIUM DODECIN"/>
    <property type="match status" value="1"/>
</dbReference>